<dbReference type="GO" id="GO:0003723">
    <property type="term" value="F:RNA binding"/>
    <property type="evidence" value="ECO:0007669"/>
    <property type="project" value="TreeGrafter"/>
</dbReference>
<dbReference type="GO" id="GO:0032040">
    <property type="term" value="C:small-subunit processome"/>
    <property type="evidence" value="ECO:0007669"/>
    <property type="project" value="TreeGrafter"/>
</dbReference>
<dbReference type="Proteomes" id="UP000799753">
    <property type="component" value="Unassembled WGS sequence"/>
</dbReference>
<gene>
    <name evidence="2" type="ORF">P280DRAFT_478240</name>
</gene>
<feature type="region of interest" description="Disordered" evidence="1">
    <location>
        <begin position="840"/>
        <end position="865"/>
    </location>
</feature>
<dbReference type="InterPro" id="IPR015943">
    <property type="entry name" value="WD40/YVTN_repeat-like_dom_sf"/>
</dbReference>
<dbReference type="Gene3D" id="2.130.10.10">
    <property type="entry name" value="YVTN repeat-like/Quinoprotein amine dehydrogenase"/>
    <property type="match status" value="2"/>
</dbReference>
<evidence type="ECO:0000256" key="1">
    <source>
        <dbReference type="SAM" id="MobiDB-lite"/>
    </source>
</evidence>
<evidence type="ECO:0000313" key="2">
    <source>
        <dbReference type="EMBL" id="KAF2643480.1"/>
    </source>
</evidence>
<dbReference type="InterPro" id="IPR046351">
    <property type="entry name" value="UTP4"/>
</dbReference>
<feature type="region of interest" description="Disordered" evidence="1">
    <location>
        <begin position="637"/>
        <end position="665"/>
    </location>
</feature>
<dbReference type="SMART" id="SM00320">
    <property type="entry name" value="WD40"/>
    <property type="match status" value="6"/>
</dbReference>
<dbReference type="SUPFAM" id="SSF50998">
    <property type="entry name" value="Quinoprotein alcohol dehydrogenase-like"/>
    <property type="match status" value="1"/>
</dbReference>
<sequence length="933" mass="102699">MDIHRSRFVPYPPSAINALAFSHEPSDGESEPECLRLALGRANGDIEIWNPAGGAWLQEQVFYGGKDRSVEGLAWTQEPDGRDESGRRVPGRLRLFSIGYSSSITEWDLATGLPARHSSGNYSEVWCFAAQPKAATSPQASAAQEEELPQKLIAGCADGTIVLLSTADNDLQFEKFVTRSTAKGARALSVTFKDRKIALAGFADSTIRVYDTRNGYVIRNISLGGTGPGGPKETLVWKVKCLANGDFVSGDSNGELRIYDGKNYSQTQRISAHEADVLDLAVSRDGTMIFSGGMDRRTCFYTSNKKYAPGADNQGGKWRKVSHQRLHDHDVKALATYDGANLSVLVSGGIDTQPIVVPIRKFGKELSRSLPALPHTPPLVSAPEARLMASWWNSEIRIWRVKDQDDGTEKPKVVARLALQGDENISSVAMTKDGGMLAAATAGEVKLFHLDQTRAGVGSSLRVRKIELPATSGAKLVRFTPDGKWLALITTTNEVLLTRIIRTEDLTERPRALPRMLRLHRLQRDHSWQDDLLNSSSGYYSRAISHAEFSDDGLVFAVADLAGFVDTWVAEGHEDPTALEVDVTVSPNSTADDDDSDDEDVQLERVTFLGQSWIRNPSGHLLPRLDTKPVLLAFRPTADGLSRPEPNGNPAVHATRQNPHPHSHDIPDTEHRLLIVSADQQLYLFDVLAGRLSEWSRRNPPSSYPSPYRVLKSPAKGCLWDVHEQERIWLYGEGWLFMFDLSKDLPIPESNDTFSRVEGMGKQTLKKRKREDARNASRKGASGAGDAVPERDAPVTKIRKFTGGIDGSAKLTQIDLHSIANKSESDEDGDDEHAALATIRRSTGQDGASHATNGFVEGENEGQDSDLIKKEDVAKVAEQRERGTEHWWHTFKYRPILGMVPIGGGEGQALEVVLVERPAWDLDLPERFVGAHE</sequence>
<protein>
    <submittedName>
        <fullName evidence="2">WD40 repeat-like protein</fullName>
    </submittedName>
</protein>
<evidence type="ECO:0000313" key="3">
    <source>
        <dbReference type="Proteomes" id="UP000799753"/>
    </source>
</evidence>
<reference evidence="2" key="1">
    <citation type="journal article" date="2020" name="Stud. Mycol.">
        <title>101 Dothideomycetes genomes: a test case for predicting lifestyles and emergence of pathogens.</title>
        <authorList>
            <person name="Haridas S."/>
            <person name="Albert R."/>
            <person name="Binder M."/>
            <person name="Bloem J."/>
            <person name="Labutti K."/>
            <person name="Salamov A."/>
            <person name="Andreopoulos B."/>
            <person name="Baker S."/>
            <person name="Barry K."/>
            <person name="Bills G."/>
            <person name="Bluhm B."/>
            <person name="Cannon C."/>
            <person name="Castanera R."/>
            <person name="Culley D."/>
            <person name="Daum C."/>
            <person name="Ezra D."/>
            <person name="Gonzalez J."/>
            <person name="Henrissat B."/>
            <person name="Kuo A."/>
            <person name="Liang C."/>
            <person name="Lipzen A."/>
            <person name="Lutzoni F."/>
            <person name="Magnuson J."/>
            <person name="Mondo S."/>
            <person name="Nolan M."/>
            <person name="Ohm R."/>
            <person name="Pangilinan J."/>
            <person name="Park H.-J."/>
            <person name="Ramirez L."/>
            <person name="Alfaro M."/>
            <person name="Sun H."/>
            <person name="Tritt A."/>
            <person name="Yoshinaga Y."/>
            <person name="Zwiers L.-H."/>
            <person name="Turgeon B."/>
            <person name="Goodwin S."/>
            <person name="Spatafora J."/>
            <person name="Crous P."/>
            <person name="Grigoriev I."/>
        </authorList>
    </citation>
    <scope>NUCLEOTIDE SEQUENCE</scope>
    <source>
        <strain evidence="2">CBS 473.64</strain>
    </source>
</reference>
<dbReference type="AlphaFoldDB" id="A0A6A6S7B7"/>
<dbReference type="GO" id="GO:0030686">
    <property type="term" value="C:90S preribosome"/>
    <property type="evidence" value="ECO:0007669"/>
    <property type="project" value="InterPro"/>
</dbReference>
<organism evidence="2 3">
    <name type="scientific">Massarina eburnea CBS 473.64</name>
    <dbReference type="NCBI Taxonomy" id="1395130"/>
    <lineage>
        <taxon>Eukaryota</taxon>
        <taxon>Fungi</taxon>
        <taxon>Dikarya</taxon>
        <taxon>Ascomycota</taxon>
        <taxon>Pezizomycotina</taxon>
        <taxon>Dothideomycetes</taxon>
        <taxon>Pleosporomycetidae</taxon>
        <taxon>Pleosporales</taxon>
        <taxon>Massarineae</taxon>
        <taxon>Massarinaceae</taxon>
        <taxon>Massarina</taxon>
    </lineage>
</organism>
<feature type="region of interest" description="Disordered" evidence="1">
    <location>
        <begin position="750"/>
        <end position="795"/>
    </location>
</feature>
<accession>A0A6A6S7B7</accession>
<dbReference type="PANTHER" id="PTHR44163:SF1">
    <property type="entry name" value="U3 SMALL NUCLEOLAR RNA-ASSOCIATED PROTEIN 4 HOMOLOG"/>
    <property type="match status" value="1"/>
</dbReference>
<dbReference type="OrthoDB" id="8883818at2759"/>
<keyword evidence="3" id="KW-1185">Reference proteome</keyword>
<dbReference type="Pfam" id="PF00400">
    <property type="entry name" value="WD40"/>
    <property type="match status" value="1"/>
</dbReference>
<dbReference type="InterPro" id="IPR001680">
    <property type="entry name" value="WD40_rpt"/>
</dbReference>
<feature type="compositionally biased region" description="Polar residues" evidence="1">
    <location>
        <begin position="840"/>
        <end position="852"/>
    </location>
</feature>
<name>A0A6A6S7B7_9PLEO</name>
<dbReference type="InterPro" id="IPR011047">
    <property type="entry name" value="Quinoprotein_ADH-like_sf"/>
</dbReference>
<proteinExistence type="predicted"/>
<dbReference type="SUPFAM" id="SSF82171">
    <property type="entry name" value="DPP6 N-terminal domain-like"/>
    <property type="match status" value="1"/>
</dbReference>
<dbReference type="GO" id="GO:0034455">
    <property type="term" value="C:t-UTP complex"/>
    <property type="evidence" value="ECO:0007669"/>
    <property type="project" value="TreeGrafter"/>
</dbReference>
<dbReference type="PANTHER" id="PTHR44163">
    <property type="entry name" value="U3 SMALL NUCLEOLAR RNA-ASSOCIATED PROTEIN 4 HOMOLOG"/>
    <property type="match status" value="1"/>
</dbReference>
<dbReference type="GO" id="GO:0000462">
    <property type="term" value="P:maturation of SSU-rRNA from tricistronic rRNA transcript (SSU-rRNA, 5.8S rRNA, LSU-rRNA)"/>
    <property type="evidence" value="ECO:0007669"/>
    <property type="project" value="InterPro"/>
</dbReference>
<dbReference type="EMBL" id="MU006780">
    <property type="protein sequence ID" value="KAF2643480.1"/>
    <property type="molecule type" value="Genomic_DNA"/>
</dbReference>